<dbReference type="RefSeq" id="WP_344812545.1">
    <property type="nucleotide sequence ID" value="NZ_BAAAYX010000009.1"/>
</dbReference>
<keyword evidence="5 7" id="KW-1133">Transmembrane helix</keyword>
<dbReference type="Proteomes" id="UP001500051">
    <property type="component" value="Unassembled WGS sequence"/>
</dbReference>
<feature type="transmembrane region" description="Helical" evidence="7">
    <location>
        <begin position="126"/>
        <end position="147"/>
    </location>
</feature>
<evidence type="ECO:0000256" key="2">
    <source>
        <dbReference type="ARBA" id="ARBA00022448"/>
    </source>
</evidence>
<keyword evidence="2 7" id="KW-0813">Transport</keyword>
<gene>
    <name evidence="10" type="ORF">GCM10022204_23440</name>
</gene>
<name>A0ABP7DJH1_9ACTN</name>
<feature type="region of interest" description="Disordered" evidence="8">
    <location>
        <begin position="1"/>
        <end position="24"/>
    </location>
</feature>
<organism evidence="10 11">
    <name type="scientific">Microlunatus aurantiacus</name>
    <dbReference type="NCBI Taxonomy" id="446786"/>
    <lineage>
        <taxon>Bacteria</taxon>
        <taxon>Bacillati</taxon>
        <taxon>Actinomycetota</taxon>
        <taxon>Actinomycetes</taxon>
        <taxon>Propionibacteriales</taxon>
        <taxon>Propionibacteriaceae</taxon>
        <taxon>Microlunatus</taxon>
    </lineage>
</organism>
<feature type="transmembrane region" description="Helical" evidence="7">
    <location>
        <begin position="31"/>
        <end position="59"/>
    </location>
</feature>
<dbReference type="Gene3D" id="1.10.3720.10">
    <property type="entry name" value="MetI-like"/>
    <property type="match status" value="1"/>
</dbReference>
<feature type="transmembrane region" description="Helical" evidence="7">
    <location>
        <begin position="89"/>
        <end position="114"/>
    </location>
</feature>
<accession>A0ABP7DJH1</accession>
<feature type="domain" description="ABC transmembrane type-1" evidence="9">
    <location>
        <begin position="89"/>
        <end position="302"/>
    </location>
</feature>
<evidence type="ECO:0000256" key="6">
    <source>
        <dbReference type="ARBA" id="ARBA00023136"/>
    </source>
</evidence>
<dbReference type="SUPFAM" id="SSF161098">
    <property type="entry name" value="MetI-like"/>
    <property type="match status" value="1"/>
</dbReference>
<comment type="subcellular location">
    <subcellularLocation>
        <location evidence="1 7">Cell membrane</location>
        <topology evidence="1 7">Multi-pass membrane protein</topology>
    </subcellularLocation>
</comment>
<reference evidence="11" key="1">
    <citation type="journal article" date="2019" name="Int. J. Syst. Evol. Microbiol.">
        <title>The Global Catalogue of Microorganisms (GCM) 10K type strain sequencing project: providing services to taxonomists for standard genome sequencing and annotation.</title>
        <authorList>
            <consortium name="The Broad Institute Genomics Platform"/>
            <consortium name="The Broad Institute Genome Sequencing Center for Infectious Disease"/>
            <person name="Wu L."/>
            <person name="Ma J."/>
        </authorList>
    </citation>
    <scope>NUCLEOTIDE SEQUENCE [LARGE SCALE GENOMIC DNA]</scope>
    <source>
        <strain evidence="11">JCM 16548</strain>
    </source>
</reference>
<evidence type="ECO:0000259" key="9">
    <source>
        <dbReference type="PROSITE" id="PS50928"/>
    </source>
</evidence>
<keyword evidence="4 7" id="KW-0812">Transmembrane</keyword>
<evidence type="ECO:0000256" key="7">
    <source>
        <dbReference type="RuleBase" id="RU363032"/>
    </source>
</evidence>
<dbReference type="InterPro" id="IPR051393">
    <property type="entry name" value="ABC_transporter_permease"/>
</dbReference>
<dbReference type="PANTHER" id="PTHR30193">
    <property type="entry name" value="ABC TRANSPORTER PERMEASE PROTEIN"/>
    <property type="match status" value="1"/>
</dbReference>
<evidence type="ECO:0000256" key="8">
    <source>
        <dbReference type="SAM" id="MobiDB-lite"/>
    </source>
</evidence>
<dbReference type="Pfam" id="PF00528">
    <property type="entry name" value="BPD_transp_1"/>
    <property type="match status" value="1"/>
</dbReference>
<evidence type="ECO:0000313" key="10">
    <source>
        <dbReference type="EMBL" id="GAA3705282.1"/>
    </source>
</evidence>
<keyword evidence="3" id="KW-1003">Cell membrane</keyword>
<keyword evidence="11" id="KW-1185">Reference proteome</keyword>
<evidence type="ECO:0000256" key="4">
    <source>
        <dbReference type="ARBA" id="ARBA00022692"/>
    </source>
</evidence>
<comment type="caution">
    <text evidence="10">The sequence shown here is derived from an EMBL/GenBank/DDBJ whole genome shotgun (WGS) entry which is preliminary data.</text>
</comment>
<feature type="transmembrane region" description="Helical" evidence="7">
    <location>
        <begin position="282"/>
        <end position="301"/>
    </location>
</feature>
<dbReference type="PROSITE" id="PS50928">
    <property type="entry name" value="ABC_TM1"/>
    <property type="match status" value="1"/>
</dbReference>
<evidence type="ECO:0000256" key="5">
    <source>
        <dbReference type="ARBA" id="ARBA00022989"/>
    </source>
</evidence>
<evidence type="ECO:0000256" key="1">
    <source>
        <dbReference type="ARBA" id="ARBA00004651"/>
    </source>
</evidence>
<dbReference type="InterPro" id="IPR035906">
    <property type="entry name" value="MetI-like_sf"/>
</dbReference>
<proteinExistence type="inferred from homology"/>
<sequence>MTVVQSAGVAAGAPPVPGRRRRRHRYSDRSGYLFAAPAMVLASVFSLLPLALAFVYSFAEIAPLSGRISWVGFDNYTQMLTDGTFYRSLVNTVIFTVLVVPVSMGLGLALAVLLNSVMPARKLFRTIIYLPLVISGVAVGLIGTFFFNETIGVVNKLLAAVALPGVPWQSSGVPAFASVIIVTLWIRVGFTMIIYLAGLQAVPVELQEAAQVEGASGWQRFRHITFPLLGPSTFFLLVMSVIYSFQVFDIVFVLTNGGPGAATEVLGTYAYKTAFGAARDQGYGAAIGVVIFFFTLIFTVIQWRTNRTRDEVA</sequence>
<evidence type="ECO:0000256" key="3">
    <source>
        <dbReference type="ARBA" id="ARBA00022475"/>
    </source>
</evidence>
<feature type="transmembrane region" description="Helical" evidence="7">
    <location>
        <begin position="175"/>
        <end position="197"/>
    </location>
</feature>
<protein>
    <submittedName>
        <fullName evidence="10">Sugar ABC transporter permease</fullName>
    </submittedName>
</protein>
<dbReference type="CDD" id="cd06261">
    <property type="entry name" value="TM_PBP2"/>
    <property type="match status" value="1"/>
</dbReference>
<comment type="similarity">
    <text evidence="7">Belongs to the binding-protein-dependent transport system permease family.</text>
</comment>
<keyword evidence="6 7" id="KW-0472">Membrane</keyword>
<dbReference type="EMBL" id="BAAAYX010000009">
    <property type="protein sequence ID" value="GAA3705282.1"/>
    <property type="molecule type" value="Genomic_DNA"/>
</dbReference>
<dbReference type="PANTHER" id="PTHR30193:SF41">
    <property type="entry name" value="DIACETYLCHITOBIOSE UPTAKE SYSTEM PERMEASE PROTEIN NGCF"/>
    <property type="match status" value="1"/>
</dbReference>
<evidence type="ECO:0000313" key="11">
    <source>
        <dbReference type="Proteomes" id="UP001500051"/>
    </source>
</evidence>
<feature type="transmembrane region" description="Helical" evidence="7">
    <location>
        <begin position="226"/>
        <end position="245"/>
    </location>
</feature>
<dbReference type="InterPro" id="IPR000515">
    <property type="entry name" value="MetI-like"/>
</dbReference>